<proteinExistence type="predicted"/>
<protein>
    <recommendedName>
        <fullName evidence="5">Rhomboid family membrane protein</fullName>
    </recommendedName>
</protein>
<evidence type="ECO:0000313" key="3">
    <source>
        <dbReference type="EMBL" id="KAF2418449.1"/>
    </source>
</evidence>
<dbReference type="EMBL" id="MU007128">
    <property type="protein sequence ID" value="KAF2418449.1"/>
    <property type="molecule type" value="Genomic_DNA"/>
</dbReference>
<dbReference type="Proteomes" id="UP000800235">
    <property type="component" value="Unassembled WGS sequence"/>
</dbReference>
<evidence type="ECO:0008006" key="5">
    <source>
        <dbReference type="Google" id="ProtNLM"/>
    </source>
</evidence>
<feature type="transmembrane region" description="Helical" evidence="2">
    <location>
        <begin position="16"/>
        <end position="35"/>
    </location>
</feature>
<keyword evidence="4" id="KW-1185">Reference proteome</keyword>
<sequence>MATPTPEQQLQQYRTLTRNLSIALLIICPTIAVLPPRRLNLYTFGLIGVWTASANHLIKDRTGHSILQRLGNVRGDGLPTEKAREFQRKMREQKGLAKEKGVLEKVWMGDEGDDWKEKRLKKEREALESGEGYGSLIMDQISEVLGKKKEDDVDASDEMTNDAKSGYPRAK</sequence>
<reference evidence="3" key="1">
    <citation type="journal article" date="2020" name="Stud. Mycol.">
        <title>101 Dothideomycetes genomes: a test case for predicting lifestyles and emergence of pathogens.</title>
        <authorList>
            <person name="Haridas S."/>
            <person name="Albert R."/>
            <person name="Binder M."/>
            <person name="Bloem J."/>
            <person name="Labutti K."/>
            <person name="Salamov A."/>
            <person name="Andreopoulos B."/>
            <person name="Baker S."/>
            <person name="Barry K."/>
            <person name="Bills G."/>
            <person name="Bluhm B."/>
            <person name="Cannon C."/>
            <person name="Castanera R."/>
            <person name="Culley D."/>
            <person name="Daum C."/>
            <person name="Ezra D."/>
            <person name="Gonzalez J."/>
            <person name="Henrissat B."/>
            <person name="Kuo A."/>
            <person name="Liang C."/>
            <person name="Lipzen A."/>
            <person name="Lutzoni F."/>
            <person name="Magnuson J."/>
            <person name="Mondo S."/>
            <person name="Nolan M."/>
            <person name="Ohm R."/>
            <person name="Pangilinan J."/>
            <person name="Park H.-J."/>
            <person name="Ramirez L."/>
            <person name="Alfaro M."/>
            <person name="Sun H."/>
            <person name="Tritt A."/>
            <person name="Yoshinaga Y."/>
            <person name="Zwiers L.-H."/>
            <person name="Turgeon B."/>
            <person name="Goodwin S."/>
            <person name="Spatafora J."/>
            <person name="Crous P."/>
            <person name="Grigoriev I."/>
        </authorList>
    </citation>
    <scope>NUCLEOTIDE SEQUENCE</scope>
    <source>
        <strain evidence="3">CBS 130266</strain>
    </source>
</reference>
<gene>
    <name evidence="3" type="ORF">EJ08DRAFT_62378</name>
</gene>
<keyword evidence="2" id="KW-1133">Transmembrane helix</keyword>
<organism evidence="3 4">
    <name type="scientific">Tothia fuscella</name>
    <dbReference type="NCBI Taxonomy" id="1048955"/>
    <lineage>
        <taxon>Eukaryota</taxon>
        <taxon>Fungi</taxon>
        <taxon>Dikarya</taxon>
        <taxon>Ascomycota</taxon>
        <taxon>Pezizomycotina</taxon>
        <taxon>Dothideomycetes</taxon>
        <taxon>Pleosporomycetidae</taxon>
        <taxon>Venturiales</taxon>
        <taxon>Cylindrosympodiaceae</taxon>
        <taxon>Tothia</taxon>
    </lineage>
</organism>
<keyword evidence="2" id="KW-0812">Transmembrane</keyword>
<name>A0A9P4TT43_9PEZI</name>
<dbReference type="AlphaFoldDB" id="A0A9P4TT43"/>
<comment type="caution">
    <text evidence="3">The sequence shown here is derived from an EMBL/GenBank/DDBJ whole genome shotgun (WGS) entry which is preliminary data.</text>
</comment>
<evidence type="ECO:0000256" key="2">
    <source>
        <dbReference type="SAM" id="Phobius"/>
    </source>
</evidence>
<keyword evidence="2" id="KW-0472">Membrane</keyword>
<evidence type="ECO:0000256" key="1">
    <source>
        <dbReference type="SAM" id="MobiDB-lite"/>
    </source>
</evidence>
<feature type="region of interest" description="Disordered" evidence="1">
    <location>
        <begin position="148"/>
        <end position="171"/>
    </location>
</feature>
<evidence type="ECO:0000313" key="4">
    <source>
        <dbReference type="Proteomes" id="UP000800235"/>
    </source>
</evidence>
<accession>A0A9P4TT43</accession>
<dbReference type="OrthoDB" id="5411041at2759"/>